<feature type="transmembrane region" description="Helical" evidence="1">
    <location>
        <begin position="126"/>
        <end position="144"/>
    </location>
</feature>
<feature type="transmembrane region" description="Helical" evidence="1">
    <location>
        <begin position="298"/>
        <end position="317"/>
    </location>
</feature>
<feature type="transmembrane region" description="Helical" evidence="1">
    <location>
        <begin position="350"/>
        <end position="369"/>
    </location>
</feature>
<feature type="transmembrane region" description="Helical" evidence="1">
    <location>
        <begin position="381"/>
        <end position="399"/>
    </location>
</feature>
<dbReference type="EMBL" id="MEXH01000002">
    <property type="protein sequence ID" value="OGC93066.1"/>
    <property type="molecule type" value="Genomic_DNA"/>
</dbReference>
<dbReference type="Proteomes" id="UP000178176">
    <property type="component" value="Unassembled WGS sequence"/>
</dbReference>
<feature type="transmembrane region" description="Helical" evidence="1">
    <location>
        <begin position="252"/>
        <end position="270"/>
    </location>
</feature>
<evidence type="ECO:0008006" key="4">
    <source>
        <dbReference type="Google" id="ProtNLM"/>
    </source>
</evidence>
<protein>
    <recommendedName>
        <fullName evidence="4">Glycosyltransferase RgtA/B/C/D-like domain-containing protein</fullName>
    </recommendedName>
</protein>
<feature type="transmembrane region" description="Helical" evidence="1">
    <location>
        <begin position="164"/>
        <end position="186"/>
    </location>
</feature>
<dbReference type="AlphaFoldDB" id="A0A1F4YH38"/>
<name>A0A1F4YH38_9BACT</name>
<evidence type="ECO:0000313" key="2">
    <source>
        <dbReference type="EMBL" id="OGC93066.1"/>
    </source>
</evidence>
<comment type="caution">
    <text evidence="2">The sequence shown here is derived from an EMBL/GenBank/DDBJ whole genome shotgun (WGS) entry which is preliminary data.</text>
</comment>
<gene>
    <name evidence="2" type="ORF">A2876_00770</name>
</gene>
<sequence length="536" mass="61548">MRILSSLPAIALISASFAFSFWLMWHTFSYSPQTNQIMISAKAWSDFGEHIPLIRSFSFGSNLPPQHPLYPGEPIRYHYFFYFLVALLESWGVRLDWALNLMSATGLAFLLLLIYRFSYSLFSRRLAAILSVLFFLFNGSFSWLDYLKINNFALKSSIINLKSLSHFPSFGPWNGSLITAFWNLNIYTNQRHLAFSFALLLFLIYILYIPSRRFSLLTGFILGSLLLLNQAAFAIGLIFAGWFFLFRPRLRLPMAISIFGVLPWLYLYSFSSLVPPTLLKHIGFLTPDPPTTSALAKFWLYNIGLHLFLIPLGAVIAPRRSWILLPPLIIIFLIPNYWQLSPDLINNHKFFNFFLIIGQMFTAHLLAFFLSSRNWFFKLPALLLIFPLTLGGIVDFFPVKNDSLGYLNDVSSNPEAYFFARYTSPNSIVLNSYWFYHSASLAGRKVFNGYSYFTWSFGYNAGTREKLAVAIYAAPTRQAACRLLHLYNISYVELLDSPEGFIHPNWDLWKNQFTPIYRNEASKASIYSVSKSCSGS</sequence>
<keyword evidence="1" id="KW-0812">Transmembrane</keyword>
<keyword evidence="1" id="KW-1133">Transmembrane helix</keyword>
<evidence type="ECO:0000313" key="3">
    <source>
        <dbReference type="Proteomes" id="UP000178176"/>
    </source>
</evidence>
<keyword evidence="1" id="KW-0472">Membrane</keyword>
<feature type="transmembrane region" description="Helical" evidence="1">
    <location>
        <begin position="97"/>
        <end position="114"/>
    </location>
</feature>
<feature type="transmembrane region" description="Helical" evidence="1">
    <location>
        <begin position="193"/>
        <end position="210"/>
    </location>
</feature>
<reference evidence="2 3" key="1">
    <citation type="journal article" date="2016" name="Nat. Commun.">
        <title>Thousands of microbial genomes shed light on interconnected biogeochemical processes in an aquifer system.</title>
        <authorList>
            <person name="Anantharaman K."/>
            <person name="Brown C.T."/>
            <person name="Hug L.A."/>
            <person name="Sharon I."/>
            <person name="Castelle C.J."/>
            <person name="Probst A.J."/>
            <person name="Thomas B.C."/>
            <person name="Singh A."/>
            <person name="Wilkins M.J."/>
            <person name="Karaoz U."/>
            <person name="Brodie E.L."/>
            <person name="Williams K.H."/>
            <person name="Hubbard S.S."/>
            <person name="Banfield J.F."/>
        </authorList>
    </citation>
    <scope>NUCLEOTIDE SEQUENCE [LARGE SCALE GENOMIC DNA]</scope>
</reference>
<proteinExistence type="predicted"/>
<feature type="transmembrane region" description="Helical" evidence="1">
    <location>
        <begin position="322"/>
        <end position="338"/>
    </location>
</feature>
<accession>A0A1F4YH38</accession>
<feature type="transmembrane region" description="Helical" evidence="1">
    <location>
        <begin position="216"/>
        <end position="245"/>
    </location>
</feature>
<evidence type="ECO:0000256" key="1">
    <source>
        <dbReference type="SAM" id="Phobius"/>
    </source>
</evidence>
<organism evidence="2 3">
    <name type="scientific">Candidatus Amesbacteria bacterium RIFCSPHIGHO2_01_FULL_48_32b</name>
    <dbReference type="NCBI Taxonomy" id="1797253"/>
    <lineage>
        <taxon>Bacteria</taxon>
        <taxon>Candidatus Amesiibacteriota</taxon>
    </lineage>
</organism>